<feature type="transmembrane region" description="Helical" evidence="1">
    <location>
        <begin position="18"/>
        <end position="37"/>
    </location>
</feature>
<evidence type="ECO:0000313" key="3">
    <source>
        <dbReference type="Proteomes" id="UP000289841"/>
    </source>
</evidence>
<keyword evidence="1" id="KW-1133">Transmembrane helix</keyword>
<keyword evidence="1" id="KW-0472">Membrane</keyword>
<gene>
    <name evidence="2" type="ORF">NCTC10138_00808</name>
</gene>
<organism evidence="2 3">
    <name type="scientific">Haploplasma axanthum</name>
    <name type="common">Acholeplasma axanthum</name>
    <dbReference type="NCBI Taxonomy" id="29552"/>
    <lineage>
        <taxon>Bacteria</taxon>
        <taxon>Bacillati</taxon>
        <taxon>Mycoplasmatota</taxon>
        <taxon>Mollicutes</taxon>
        <taxon>Acholeplasmatales</taxon>
        <taxon>Acholeplasmataceae</taxon>
        <taxon>Haploplasma</taxon>
    </lineage>
</organism>
<feature type="transmembrane region" description="Helical" evidence="1">
    <location>
        <begin position="84"/>
        <end position="104"/>
    </location>
</feature>
<dbReference type="Proteomes" id="UP000289841">
    <property type="component" value="Chromosome"/>
</dbReference>
<proteinExistence type="predicted"/>
<feature type="transmembrane region" description="Helical" evidence="1">
    <location>
        <begin position="116"/>
        <end position="136"/>
    </location>
</feature>
<accession>A0A449BDD3</accession>
<sequence length="831" mass="99313">MKLIGDIARKIGSVFKKIFLSLWNLILIIWTGIKKVSKSIYSFIKKISIFLWDNLLKYPFIFLKKITSLIYKGLSYIFKKLEILLAPVGRLLLNILKFIWNVLKIIGRFFRLIFRYIWKGVKWLITTIARGINIVLDKVVEFFVWLYKILKKCFIAVVNFFKYGFRSFPDGGYRFSMNGLINLMLVFHFILYVIPRFIIITIPYEAYLVIIKVLNPVITFIYNCLKTLGKAIKSILVFLYEKTLNFLYVIVEQIYLIAPYYYVLLLSPIVIPIFILLASVALIYSLFVSILLFFKSVLNFNHNEYNEILDVKNQYYPSINIHKLSNNYYKNLKYDYISSTKIKNSWIIVNLIVWQLIYKYLVIVIYSIVLLPITLIMFIFYKIKYNLIKNDLNKYVEKRIKTNEINGLIKNKKYTFFGKKLEIKVSNSTYDDELDLFILNNEKTNIDIVYNNEIILNKEIKYNTNENYELYNMFNEIKNRLKDIKNYEFMLPSISNDNIQISYETTRRDDLIKDFLYTLRPNGDVARIKVFLKSKNNTLEREIFVDTIINSRLISEEVLNKKLINIKKGESFLKFLDKRLEYIFIENENINKDGKIKKLDDGLITVSFYIKDLPVRVYNVEVFVLTNEKDFNYYLSQLEIPKFDYENQKMILNFEITNRDNSKRNVSWFINGNEVYPDDSFDLHHRYYGVQKRYTATAVFSFNNKLVTKHFEFSNPTNKKEIHYKYALSEIIKSIDYLETDEEIKFQTISKSMRYYKKSHKKNNNYLYLPVFGESYVFVIKWKSLNPDIINSSGKIYKVTNDKVFFEVVMYRNIFNNKKFVIEYKREKNNA</sequence>
<dbReference type="EMBL" id="LR215048">
    <property type="protein sequence ID" value="VEU80438.1"/>
    <property type="molecule type" value="Genomic_DNA"/>
</dbReference>
<dbReference type="AlphaFoldDB" id="A0A449BDD3"/>
<feature type="transmembrane region" description="Helical" evidence="1">
    <location>
        <begin position="206"/>
        <end position="225"/>
    </location>
</feature>
<dbReference type="STRING" id="1278311.GCA_000428705_00968"/>
<reference evidence="2 3" key="1">
    <citation type="submission" date="2019-01" db="EMBL/GenBank/DDBJ databases">
        <authorList>
            <consortium name="Pathogen Informatics"/>
        </authorList>
    </citation>
    <scope>NUCLEOTIDE SEQUENCE [LARGE SCALE GENOMIC DNA]</scope>
    <source>
        <strain evidence="2 3">NCTC10138</strain>
    </source>
</reference>
<name>A0A449BDD3_HAPAX</name>
<dbReference type="KEGG" id="aaxa:NCTC10138_00808"/>
<feature type="transmembrane region" description="Helical" evidence="1">
    <location>
        <begin position="269"/>
        <end position="294"/>
    </location>
</feature>
<evidence type="ECO:0000313" key="2">
    <source>
        <dbReference type="EMBL" id="VEU80438.1"/>
    </source>
</evidence>
<feature type="transmembrane region" description="Helical" evidence="1">
    <location>
        <begin position="142"/>
        <end position="161"/>
    </location>
</feature>
<dbReference type="RefSeq" id="WP_026390516.1">
    <property type="nucleotide sequence ID" value="NZ_LR215048.1"/>
</dbReference>
<feature type="transmembrane region" description="Helical" evidence="1">
    <location>
        <begin position="246"/>
        <end position="263"/>
    </location>
</feature>
<evidence type="ECO:0000256" key="1">
    <source>
        <dbReference type="SAM" id="Phobius"/>
    </source>
</evidence>
<protein>
    <submittedName>
        <fullName evidence="2">Uncharacterized protein</fullName>
    </submittedName>
</protein>
<feature type="transmembrane region" description="Helical" evidence="1">
    <location>
        <begin position="360"/>
        <end position="381"/>
    </location>
</feature>
<keyword evidence="1" id="KW-0812">Transmembrane</keyword>
<feature type="transmembrane region" description="Helical" evidence="1">
    <location>
        <begin position="173"/>
        <end position="194"/>
    </location>
</feature>
<keyword evidence="3" id="KW-1185">Reference proteome</keyword>